<feature type="non-terminal residue" evidence="3">
    <location>
        <position position="1"/>
    </location>
</feature>
<comment type="similarity">
    <text evidence="1">Belongs to the GMC oxidoreductase family.</text>
</comment>
<evidence type="ECO:0000256" key="1">
    <source>
        <dbReference type="ARBA" id="ARBA00010790"/>
    </source>
</evidence>
<dbReference type="AlphaFoldDB" id="A0A0A9W4M5"/>
<dbReference type="GO" id="GO:0050660">
    <property type="term" value="F:flavin adenine dinucleotide binding"/>
    <property type="evidence" value="ECO:0007669"/>
    <property type="project" value="InterPro"/>
</dbReference>
<evidence type="ECO:0000259" key="2">
    <source>
        <dbReference type="PROSITE" id="PS00624"/>
    </source>
</evidence>
<dbReference type="PANTHER" id="PTHR11552:SF158">
    <property type="entry name" value="GH23626P-RELATED"/>
    <property type="match status" value="1"/>
</dbReference>
<gene>
    <name evidence="3" type="primary">SDH_6</name>
    <name evidence="3" type="ORF">CM83_13277</name>
</gene>
<dbReference type="SUPFAM" id="SSF51905">
    <property type="entry name" value="FAD/NAD(P)-binding domain"/>
    <property type="match status" value="1"/>
</dbReference>
<evidence type="ECO:0000313" key="3">
    <source>
        <dbReference type="EMBL" id="JAG01433.1"/>
    </source>
</evidence>
<dbReference type="InterPro" id="IPR000172">
    <property type="entry name" value="GMC_OxRdtase_N"/>
</dbReference>
<dbReference type="Pfam" id="PF00732">
    <property type="entry name" value="GMC_oxred_N"/>
    <property type="match status" value="1"/>
</dbReference>
<protein>
    <submittedName>
        <fullName evidence="3">L-sorbose 1-dehydrogenase</fullName>
    </submittedName>
</protein>
<dbReference type="Pfam" id="PF05199">
    <property type="entry name" value="GMC_oxred_C"/>
    <property type="match status" value="1"/>
</dbReference>
<name>A0A0A9W4M5_LYGHE</name>
<dbReference type="Gene3D" id="3.50.50.60">
    <property type="entry name" value="FAD/NAD(P)-binding domain"/>
    <property type="match status" value="2"/>
</dbReference>
<proteinExistence type="inferred from homology"/>
<dbReference type="GO" id="GO:0016614">
    <property type="term" value="F:oxidoreductase activity, acting on CH-OH group of donors"/>
    <property type="evidence" value="ECO:0007669"/>
    <property type="project" value="InterPro"/>
</dbReference>
<dbReference type="SUPFAM" id="SSF54373">
    <property type="entry name" value="FAD-linked reductases, C-terminal domain"/>
    <property type="match status" value="1"/>
</dbReference>
<dbReference type="InterPro" id="IPR007867">
    <property type="entry name" value="GMC_OxRtase_C"/>
</dbReference>
<feature type="domain" description="Glucose-methanol-choline oxidoreductase N-terminal" evidence="2">
    <location>
        <begin position="96"/>
        <end position="110"/>
    </location>
</feature>
<sequence length="391" mass="42885">LEAFRELGLKETDFDGESQIGYQVNRAASIDGMTFSAGRGYLRPIRNRTNLNVAENAFVTRINIDPVSKTATGVSFLRYGEEISVRAKKEVIVSAGAVNSPQLLMMSGIGPAEHLKALGIPVIQDLRVGDNSQVPIMIPILFTQSAGNLALNFGNMFNFQNLVSYALHGSGPLSSFNGIEAAGNFYNEEPPTVIGLPDTRSDFVSFEPFILDGQVLLVSTQSFGFTSRGTVRLASTNPFVQPLIDPQILTTEIDRRRMLKSMRIPLRLIATNALQRIGSRFAQELQPLCQFNGSITEDFISCIVQHYSFPLIELCCTCKMGPPKDRSAVVDPRLRVYGLKNLRVVDGSIIPTYIHSMPEAATIMISERASDLIREDYGQPIGKLPPIPSSA</sequence>
<accession>A0A0A9W4M5</accession>
<reference evidence="3" key="1">
    <citation type="journal article" date="2014" name="PLoS ONE">
        <title>Transcriptome-Based Identification of ABC Transporters in the Western Tarnished Plant Bug Lygus hesperus.</title>
        <authorList>
            <person name="Hull J.J."/>
            <person name="Chaney K."/>
            <person name="Geib S.M."/>
            <person name="Fabrick J.A."/>
            <person name="Brent C.S."/>
            <person name="Walsh D."/>
            <person name="Lavine L.C."/>
        </authorList>
    </citation>
    <scope>NUCLEOTIDE SEQUENCE</scope>
</reference>
<organism evidence="3">
    <name type="scientific">Lygus hesperus</name>
    <name type="common">Western plant bug</name>
    <dbReference type="NCBI Taxonomy" id="30085"/>
    <lineage>
        <taxon>Eukaryota</taxon>
        <taxon>Metazoa</taxon>
        <taxon>Ecdysozoa</taxon>
        <taxon>Arthropoda</taxon>
        <taxon>Hexapoda</taxon>
        <taxon>Insecta</taxon>
        <taxon>Pterygota</taxon>
        <taxon>Neoptera</taxon>
        <taxon>Paraneoptera</taxon>
        <taxon>Hemiptera</taxon>
        <taxon>Heteroptera</taxon>
        <taxon>Panheteroptera</taxon>
        <taxon>Cimicomorpha</taxon>
        <taxon>Miridae</taxon>
        <taxon>Mirini</taxon>
        <taxon>Lygus</taxon>
    </lineage>
</organism>
<dbReference type="InterPro" id="IPR036188">
    <property type="entry name" value="FAD/NAD-bd_sf"/>
</dbReference>
<dbReference type="EMBL" id="GBHO01042171">
    <property type="protein sequence ID" value="JAG01433.1"/>
    <property type="molecule type" value="Transcribed_RNA"/>
</dbReference>
<reference evidence="3" key="2">
    <citation type="submission" date="2014-07" db="EMBL/GenBank/DDBJ databases">
        <authorList>
            <person name="Hull J."/>
        </authorList>
    </citation>
    <scope>NUCLEOTIDE SEQUENCE</scope>
</reference>
<dbReference type="PROSITE" id="PS00624">
    <property type="entry name" value="GMC_OXRED_2"/>
    <property type="match status" value="1"/>
</dbReference>
<dbReference type="PANTHER" id="PTHR11552">
    <property type="entry name" value="GLUCOSE-METHANOL-CHOLINE GMC OXIDOREDUCTASE"/>
    <property type="match status" value="1"/>
</dbReference>
<dbReference type="InterPro" id="IPR012132">
    <property type="entry name" value="GMC_OxRdtase"/>
</dbReference>
<dbReference type="Gene3D" id="3.30.560.10">
    <property type="entry name" value="Glucose Oxidase, domain 3"/>
    <property type="match status" value="1"/>
</dbReference>